<reference evidence="2" key="1">
    <citation type="journal article" date="2019" name="Int. J. Syst. Evol. Microbiol.">
        <title>The Global Catalogue of Microorganisms (GCM) 10K type strain sequencing project: providing services to taxonomists for standard genome sequencing and annotation.</title>
        <authorList>
            <consortium name="The Broad Institute Genomics Platform"/>
            <consortium name="The Broad Institute Genome Sequencing Center for Infectious Disease"/>
            <person name="Wu L."/>
            <person name="Ma J."/>
        </authorList>
    </citation>
    <scope>NUCLEOTIDE SEQUENCE [LARGE SCALE GENOMIC DNA]</scope>
    <source>
        <strain evidence="2">KCTC 42143</strain>
    </source>
</reference>
<dbReference type="EMBL" id="JBHUFF010000013">
    <property type="protein sequence ID" value="MFD1799345.1"/>
    <property type="molecule type" value="Genomic_DNA"/>
</dbReference>
<keyword evidence="2" id="KW-1185">Reference proteome</keyword>
<accession>A0ABW4NMZ4</accession>
<name>A0ABW4NMZ4_9LACT</name>
<dbReference type="Proteomes" id="UP001597285">
    <property type="component" value="Unassembled WGS sequence"/>
</dbReference>
<evidence type="ECO:0000313" key="2">
    <source>
        <dbReference type="Proteomes" id="UP001597285"/>
    </source>
</evidence>
<organism evidence="1 2">
    <name type="scientific">Carnobacterium antarcticum</name>
    <dbReference type="NCBI Taxonomy" id="2126436"/>
    <lineage>
        <taxon>Bacteria</taxon>
        <taxon>Bacillati</taxon>
        <taxon>Bacillota</taxon>
        <taxon>Bacilli</taxon>
        <taxon>Lactobacillales</taxon>
        <taxon>Carnobacteriaceae</taxon>
        <taxon>Carnobacterium</taxon>
    </lineage>
</organism>
<dbReference type="RefSeq" id="WP_058918453.1">
    <property type="nucleotide sequence ID" value="NZ_JBHSQC010000025.1"/>
</dbReference>
<evidence type="ECO:0000313" key="1">
    <source>
        <dbReference type="EMBL" id="MFD1799345.1"/>
    </source>
</evidence>
<comment type="caution">
    <text evidence="1">The sequence shown here is derived from an EMBL/GenBank/DDBJ whole genome shotgun (WGS) entry which is preliminary data.</text>
</comment>
<sequence length="253" mass="30172">MNNQVFLIKFIDKEYLKSFLDGEIYFPLLKTFWDIEIKEEDKIRGDIYEGYFSKLLPKGTKVSIKQEENDEWFDFPITDIVQTKLKGEYGYLPIACFSLIKVEELFLPIKNNKVIINPNIIEELKKIKGKREMVIISKEAFLKKIKNQSEIDGLKNVSKRVDYYNHLKDSNIKEEEFEKGSLEVVFSKRLEYEYQREFRLLYDNKIYTENQVLKIGDIRDITISLENIPLNKMKLEYITEDKIGNPKIFHLKR</sequence>
<evidence type="ECO:0008006" key="3">
    <source>
        <dbReference type="Google" id="ProtNLM"/>
    </source>
</evidence>
<protein>
    <recommendedName>
        <fullName evidence="3">S1 motif domain-containing protein</fullName>
    </recommendedName>
</protein>
<proteinExistence type="predicted"/>
<gene>
    <name evidence="1" type="ORF">ACFSBK_05715</name>
</gene>